<accession>A0A0W1KIG2</accession>
<keyword evidence="4" id="KW-1185">Reference proteome</keyword>
<dbReference type="RefSeq" id="WP_062614256.1">
    <property type="nucleotide sequence ID" value="NZ_JAMQRX010000017.1"/>
</dbReference>
<evidence type="ECO:0000313" key="4">
    <source>
        <dbReference type="Proteomes" id="UP000054404"/>
    </source>
</evidence>
<dbReference type="EMBL" id="LNIZ01000012">
    <property type="protein sequence ID" value="KTF03385.1"/>
    <property type="molecule type" value="Genomic_DNA"/>
</dbReference>
<protein>
    <submittedName>
        <fullName evidence="3">CopG family transcriptional regulator</fullName>
    </submittedName>
</protein>
<reference evidence="2 4" key="1">
    <citation type="submission" date="2015-11" db="EMBL/GenBank/DDBJ databases">
        <title>Draft Genome Sequence of the Type Strain Trueperella bernardiae LCDC 89-0504T, Isolated from Blood Culture.</title>
        <authorList>
            <person name="Bernier A.-M."/>
            <person name="Bernard K."/>
        </authorList>
    </citation>
    <scope>NUCLEOTIDE SEQUENCE [LARGE SCALE GENOMIC DNA]</scope>
    <source>
        <strain evidence="2 4">LCDC 89-0504</strain>
    </source>
</reference>
<dbReference type="AlphaFoldDB" id="A0A0W1KIG2"/>
<dbReference type="OrthoDB" id="3710927at2"/>
<dbReference type="STRING" id="59561.AQZ59_01756"/>
<evidence type="ECO:0000313" key="2">
    <source>
        <dbReference type="EMBL" id="KTF03385.1"/>
    </source>
</evidence>
<gene>
    <name evidence="2" type="ORF">AQZ59_01756</name>
    <name evidence="3" type="ORF">QP858_08725</name>
</gene>
<organism evidence="2 4">
    <name type="scientific">Trueperella bernardiae</name>
    <dbReference type="NCBI Taxonomy" id="59561"/>
    <lineage>
        <taxon>Bacteria</taxon>
        <taxon>Bacillati</taxon>
        <taxon>Actinomycetota</taxon>
        <taxon>Actinomycetes</taxon>
        <taxon>Actinomycetales</taxon>
        <taxon>Actinomycetaceae</taxon>
        <taxon>Trueperella</taxon>
    </lineage>
</organism>
<dbReference type="EMBL" id="JASPDQ010000024">
    <property type="protein sequence ID" value="MDK8602539.1"/>
    <property type="molecule type" value="Genomic_DNA"/>
</dbReference>
<feature type="region of interest" description="Disordered" evidence="1">
    <location>
        <begin position="29"/>
        <end position="49"/>
    </location>
</feature>
<sequence length="87" mass="9631">MSTYTDVNGVEFTDEQIERWAAEDESEAGYTCDHLGPSRPGRPVSVGTDVRPVTVRLDAARRAKLEHYAHSHSTSISQAVRDLIDAM</sequence>
<dbReference type="PATRIC" id="fig|59561.3.peg.1742"/>
<name>A0A0W1KIG2_9ACTO</name>
<evidence type="ECO:0000256" key="1">
    <source>
        <dbReference type="SAM" id="MobiDB-lite"/>
    </source>
</evidence>
<dbReference type="Proteomes" id="UP001225576">
    <property type="component" value="Unassembled WGS sequence"/>
</dbReference>
<evidence type="ECO:0000313" key="3">
    <source>
        <dbReference type="EMBL" id="MDK8602539.1"/>
    </source>
</evidence>
<comment type="caution">
    <text evidence="2">The sequence shown here is derived from an EMBL/GenBank/DDBJ whole genome shotgun (WGS) entry which is preliminary data.</text>
</comment>
<proteinExistence type="predicted"/>
<dbReference type="Proteomes" id="UP000054404">
    <property type="component" value="Unassembled WGS sequence"/>
</dbReference>
<reference evidence="3" key="2">
    <citation type="submission" date="2023-05" db="EMBL/GenBank/DDBJ databases">
        <title>Genomic Catalog of Human Bladder Bacteria.</title>
        <authorList>
            <person name="Du J."/>
        </authorList>
    </citation>
    <scope>NUCLEOTIDE SEQUENCE</scope>
    <source>
        <strain evidence="3">UMB1304A</strain>
    </source>
</reference>